<dbReference type="EMBL" id="KI913159">
    <property type="protein sequence ID" value="ETV71550.1"/>
    <property type="molecule type" value="Genomic_DNA"/>
</dbReference>
<dbReference type="VEuPathDB" id="FungiDB:H257_13214"/>
<protein>
    <recommendedName>
        <fullName evidence="2">DDE-1 domain-containing protein</fullName>
    </recommendedName>
</protein>
<dbReference type="GeneID" id="20815210"/>
<dbReference type="OrthoDB" id="162969at2759"/>
<reference evidence="1" key="1">
    <citation type="submission" date="2013-12" db="EMBL/GenBank/DDBJ databases">
        <title>The Genome Sequence of Aphanomyces astaci APO3.</title>
        <authorList>
            <consortium name="The Broad Institute Genomics Platform"/>
            <person name="Russ C."/>
            <person name="Tyler B."/>
            <person name="van West P."/>
            <person name="Dieguez-Uribeondo J."/>
            <person name="Young S.K."/>
            <person name="Zeng Q."/>
            <person name="Gargeya S."/>
            <person name="Fitzgerald M."/>
            <person name="Abouelleil A."/>
            <person name="Alvarado L."/>
            <person name="Chapman S.B."/>
            <person name="Gainer-Dewar J."/>
            <person name="Goldberg J."/>
            <person name="Griggs A."/>
            <person name="Gujja S."/>
            <person name="Hansen M."/>
            <person name="Howarth C."/>
            <person name="Imamovic A."/>
            <person name="Ireland A."/>
            <person name="Larimer J."/>
            <person name="McCowan C."/>
            <person name="Murphy C."/>
            <person name="Pearson M."/>
            <person name="Poon T.W."/>
            <person name="Priest M."/>
            <person name="Roberts A."/>
            <person name="Saif S."/>
            <person name="Shea T."/>
            <person name="Sykes S."/>
            <person name="Wortman J."/>
            <person name="Nusbaum C."/>
            <person name="Birren B."/>
        </authorList>
    </citation>
    <scope>NUCLEOTIDE SEQUENCE [LARGE SCALE GENOMIC DNA]</scope>
    <source>
        <strain evidence="1">APO3</strain>
    </source>
</reference>
<proteinExistence type="predicted"/>
<dbReference type="RefSeq" id="XP_009838983.1">
    <property type="nucleotide sequence ID" value="XM_009840681.1"/>
</dbReference>
<organism evidence="1">
    <name type="scientific">Aphanomyces astaci</name>
    <name type="common">Crayfish plague agent</name>
    <dbReference type="NCBI Taxonomy" id="112090"/>
    <lineage>
        <taxon>Eukaryota</taxon>
        <taxon>Sar</taxon>
        <taxon>Stramenopiles</taxon>
        <taxon>Oomycota</taxon>
        <taxon>Saprolegniomycetes</taxon>
        <taxon>Saprolegniales</taxon>
        <taxon>Verrucalvaceae</taxon>
        <taxon>Aphanomyces</taxon>
    </lineage>
</organism>
<dbReference type="AlphaFoldDB" id="W4FVM3"/>
<sequence length="334" mass="38669">MASMSDYKVSENIGIPRSTIRSWFDQRDEFTAFQGNKKRMKVSPGGRREMFPDPKGLVDFIVEMRVRERALTTTHIINWIKRYQSQWLRLYLVDKQAGTGYQSLLRLLQQFCRRHGCSRQRAGHRKKSHWLKSATSSIACDAKVSSGEMHSLRMTVALTVRGRIEMHELPTYPSGHVYAVQQKAWMDNNMWKLDLRTLLLPCIEAQSVILADNFESHRAMAPFKRFLRDERLAEEIIDGEDEDEFYSPCAVQKRLAMINRAIGAWEKVSEDVVRARALSKRFQVLERQPLFDILFNCGKSSTLTGARTLAPCRRLTIAPPRQALIFNLVLWYPS</sequence>
<evidence type="ECO:0008006" key="2">
    <source>
        <dbReference type="Google" id="ProtNLM"/>
    </source>
</evidence>
<gene>
    <name evidence="1" type="ORF">H257_13214</name>
</gene>
<name>W4FVM3_APHAT</name>
<evidence type="ECO:0000313" key="1">
    <source>
        <dbReference type="EMBL" id="ETV71550.1"/>
    </source>
</evidence>
<accession>W4FVM3</accession>